<proteinExistence type="predicted"/>
<dbReference type="Proteomes" id="UP001055879">
    <property type="component" value="Linkage Group LG05"/>
</dbReference>
<comment type="caution">
    <text evidence="1">The sequence shown here is derived from an EMBL/GenBank/DDBJ whole genome shotgun (WGS) entry which is preliminary data.</text>
</comment>
<name>A0ACB9C176_ARCLA</name>
<reference evidence="1 2" key="2">
    <citation type="journal article" date="2022" name="Mol. Ecol. Resour.">
        <title>The genomes of chicory, endive, great burdock and yacon provide insights into Asteraceae paleo-polyploidization history and plant inulin production.</title>
        <authorList>
            <person name="Fan W."/>
            <person name="Wang S."/>
            <person name="Wang H."/>
            <person name="Wang A."/>
            <person name="Jiang F."/>
            <person name="Liu H."/>
            <person name="Zhao H."/>
            <person name="Xu D."/>
            <person name="Zhang Y."/>
        </authorList>
    </citation>
    <scope>NUCLEOTIDE SEQUENCE [LARGE SCALE GENOMIC DNA]</scope>
    <source>
        <strain evidence="2">cv. Niubang</strain>
    </source>
</reference>
<sequence length="76" mass="8894">MYQDTHPRRIARVGPTTISKATLLLPTSPKFRHFHVSKLLLLHSLSHTLHTFATHPENLSTLSFKQFYFLIFVLHR</sequence>
<reference evidence="2" key="1">
    <citation type="journal article" date="2022" name="Mol. Ecol. Resour.">
        <title>The genomes of chicory, endive, great burdock and yacon provide insights into Asteraceae palaeo-polyploidization history and plant inulin production.</title>
        <authorList>
            <person name="Fan W."/>
            <person name="Wang S."/>
            <person name="Wang H."/>
            <person name="Wang A."/>
            <person name="Jiang F."/>
            <person name="Liu H."/>
            <person name="Zhao H."/>
            <person name="Xu D."/>
            <person name="Zhang Y."/>
        </authorList>
    </citation>
    <scope>NUCLEOTIDE SEQUENCE [LARGE SCALE GENOMIC DNA]</scope>
    <source>
        <strain evidence="2">cv. Niubang</strain>
    </source>
</reference>
<evidence type="ECO:0000313" key="1">
    <source>
        <dbReference type="EMBL" id="KAI3727944.1"/>
    </source>
</evidence>
<protein>
    <submittedName>
        <fullName evidence="1">Uncharacterized protein</fullName>
    </submittedName>
</protein>
<evidence type="ECO:0000313" key="2">
    <source>
        <dbReference type="Proteomes" id="UP001055879"/>
    </source>
</evidence>
<organism evidence="1 2">
    <name type="scientific">Arctium lappa</name>
    <name type="common">Greater burdock</name>
    <name type="synonym">Lappa major</name>
    <dbReference type="NCBI Taxonomy" id="4217"/>
    <lineage>
        <taxon>Eukaryota</taxon>
        <taxon>Viridiplantae</taxon>
        <taxon>Streptophyta</taxon>
        <taxon>Embryophyta</taxon>
        <taxon>Tracheophyta</taxon>
        <taxon>Spermatophyta</taxon>
        <taxon>Magnoliopsida</taxon>
        <taxon>eudicotyledons</taxon>
        <taxon>Gunneridae</taxon>
        <taxon>Pentapetalae</taxon>
        <taxon>asterids</taxon>
        <taxon>campanulids</taxon>
        <taxon>Asterales</taxon>
        <taxon>Asteraceae</taxon>
        <taxon>Carduoideae</taxon>
        <taxon>Cardueae</taxon>
        <taxon>Arctiinae</taxon>
        <taxon>Arctium</taxon>
    </lineage>
</organism>
<accession>A0ACB9C176</accession>
<dbReference type="EMBL" id="CM042051">
    <property type="protein sequence ID" value="KAI3727944.1"/>
    <property type="molecule type" value="Genomic_DNA"/>
</dbReference>
<keyword evidence="2" id="KW-1185">Reference proteome</keyword>
<gene>
    <name evidence="1" type="ORF">L6452_16567</name>
</gene>